<dbReference type="Gene3D" id="3.30.160.60">
    <property type="entry name" value="Classic Zinc Finger"/>
    <property type="match status" value="2"/>
</dbReference>
<feature type="non-terminal residue" evidence="12">
    <location>
        <position position="1"/>
    </location>
</feature>
<evidence type="ECO:0000313" key="12">
    <source>
        <dbReference type="EMBL" id="CAG5124287.1"/>
    </source>
</evidence>
<dbReference type="PROSITE" id="PS50157">
    <property type="entry name" value="ZINC_FINGER_C2H2_2"/>
    <property type="match status" value="2"/>
</dbReference>
<evidence type="ECO:0000256" key="7">
    <source>
        <dbReference type="ARBA" id="ARBA00023163"/>
    </source>
</evidence>
<comment type="subcellular location">
    <subcellularLocation>
        <location evidence="1">Nucleus</location>
    </subcellularLocation>
</comment>
<evidence type="ECO:0000256" key="2">
    <source>
        <dbReference type="ARBA" id="ARBA00022723"/>
    </source>
</evidence>
<feature type="region of interest" description="Disordered" evidence="10">
    <location>
        <begin position="157"/>
        <end position="177"/>
    </location>
</feature>
<dbReference type="Pfam" id="PF00096">
    <property type="entry name" value="zf-C2H2"/>
    <property type="match status" value="2"/>
</dbReference>
<evidence type="ECO:0000256" key="5">
    <source>
        <dbReference type="ARBA" id="ARBA00022833"/>
    </source>
</evidence>
<sequence length="935" mass="99782">TNTVSVLSPGTPVSSLTPGTPKPAGFMIGFPFSGITSSTPGIPVTSLTPANPLAGQPLKAQSQDVANLASASSKLASSSGLTLNIKSAQSAGSSQFSQLSPRVIPFIPAVTFHSIDPNSKLCSNLSVANPSLEQKVGQHPPIRMSQVTPFTLTATGTGTPGTPVTPATPDTPTDLSGTRRKLKDKLLMKQSLSVEKSQDKGQEKLLAVNSPSATPAGFFLKANISDAAPAAASASPVIMYQQVSKPNAAGSNSALLASLTKPAVSSQKLGSLPNAVITSAVMGRIKESDKTPSDLYTRSESETIFTSDASKAHPPVLRAFSEPAIAKRMRKSKQLKPSPLSIESKNVQAISRPMSKLLPTPKTSQPSTSAGPEDLTSKTSSSFPSKIESGADSFDSGLSLRSVSQEAPFFFPKSASIASLDSNELLIDLSGDNFNNVTIPINYAIPFVNVCRLQSGPLLSEWNHASRITGSQVSLSPLTLAGSKIQLPAVGGSAMRHREQKNWLLKRSLSLHRHFQILSRLWHSSSPVTLDSMTAMALAQGNPSPALLGHALLSYSSSTSSSSLSETPSTGTPGSADPGKMKIAPVYPSPDSIDVTKDEPRRKQISGDSSIDQSAELKNSPQVSPFHFDKGLHAAAAIQLKMRLFPGKGTPDTAAATPSSEEQQQQQTHAIFSPSQALQLLTPVKSAALAMNTTTSSLLSPSSISSAIISSVEQHISSVTPSGTLNTPMYGHSCPTLYTTTHVTFCCIQRPQPMYVAVKGSKKISMYSNWRLATHNPNPVGLTSRMLLALYKSRNVCNPVYAQCSMTPGNGGNQTHSSYWTYHRKKLAGVKKETTEVKSEDSKSSSAIKTESAKESKRLKLRLAKGGFKSNEKYEYIRGRGWGKYICEICGIRCKKPSMLKKHLRTHTDLRPYHCRHCKFSFKTKGNLTKHMKSK</sequence>
<feature type="region of interest" description="Disordered" evidence="10">
    <location>
        <begin position="1"/>
        <end position="20"/>
    </location>
</feature>
<keyword evidence="6" id="KW-0805">Transcription regulation</keyword>
<name>A0A8S3Z464_9EUPU</name>
<feature type="compositionally biased region" description="Polar residues" evidence="10">
    <location>
        <begin position="1"/>
        <end position="18"/>
    </location>
</feature>
<feature type="non-terminal residue" evidence="12">
    <location>
        <position position="935"/>
    </location>
</feature>
<evidence type="ECO:0000256" key="10">
    <source>
        <dbReference type="SAM" id="MobiDB-lite"/>
    </source>
</evidence>
<accession>A0A8S3Z464</accession>
<dbReference type="SMART" id="SM00355">
    <property type="entry name" value="ZnF_C2H2"/>
    <property type="match status" value="2"/>
</dbReference>
<feature type="region of interest" description="Disordered" evidence="10">
    <location>
        <begin position="559"/>
        <end position="624"/>
    </location>
</feature>
<proteinExistence type="predicted"/>
<feature type="compositionally biased region" description="Basic and acidic residues" evidence="10">
    <location>
        <begin position="833"/>
        <end position="843"/>
    </location>
</feature>
<dbReference type="PANTHER" id="PTHR45944">
    <property type="entry name" value="SCHNURRI, ISOFORM F"/>
    <property type="match status" value="1"/>
</dbReference>
<keyword evidence="4 9" id="KW-0863">Zinc-finger</keyword>
<evidence type="ECO:0000256" key="9">
    <source>
        <dbReference type="PROSITE-ProRule" id="PRU00042"/>
    </source>
</evidence>
<dbReference type="GO" id="GO:0000978">
    <property type="term" value="F:RNA polymerase II cis-regulatory region sequence-specific DNA binding"/>
    <property type="evidence" value="ECO:0007669"/>
    <property type="project" value="TreeGrafter"/>
</dbReference>
<dbReference type="InterPro" id="IPR036236">
    <property type="entry name" value="Znf_C2H2_sf"/>
</dbReference>
<organism evidence="12 13">
    <name type="scientific">Candidula unifasciata</name>
    <dbReference type="NCBI Taxonomy" id="100452"/>
    <lineage>
        <taxon>Eukaryota</taxon>
        <taxon>Metazoa</taxon>
        <taxon>Spiralia</taxon>
        <taxon>Lophotrochozoa</taxon>
        <taxon>Mollusca</taxon>
        <taxon>Gastropoda</taxon>
        <taxon>Heterobranchia</taxon>
        <taxon>Euthyneura</taxon>
        <taxon>Panpulmonata</taxon>
        <taxon>Eupulmonata</taxon>
        <taxon>Stylommatophora</taxon>
        <taxon>Helicina</taxon>
        <taxon>Helicoidea</taxon>
        <taxon>Geomitridae</taxon>
        <taxon>Candidula</taxon>
    </lineage>
</organism>
<comment type="caution">
    <text evidence="12">The sequence shown here is derived from an EMBL/GenBank/DDBJ whole genome shotgun (WGS) entry which is preliminary data.</text>
</comment>
<feature type="region of interest" description="Disordered" evidence="10">
    <location>
        <begin position="322"/>
        <end position="388"/>
    </location>
</feature>
<evidence type="ECO:0000256" key="4">
    <source>
        <dbReference type="ARBA" id="ARBA00022771"/>
    </source>
</evidence>
<feature type="domain" description="C2H2-type" evidence="11">
    <location>
        <begin position="913"/>
        <end position="935"/>
    </location>
</feature>
<reference evidence="12" key="1">
    <citation type="submission" date="2021-04" db="EMBL/GenBank/DDBJ databases">
        <authorList>
            <consortium name="Molecular Ecology Group"/>
        </authorList>
    </citation>
    <scope>NUCLEOTIDE SEQUENCE</scope>
</reference>
<feature type="region of interest" description="Disordered" evidence="10">
    <location>
        <begin position="833"/>
        <end position="852"/>
    </location>
</feature>
<keyword evidence="3" id="KW-0677">Repeat</keyword>
<dbReference type="SUPFAM" id="SSF57667">
    <property type="entry name" value="beta-beta-alpha zinc fingers"/>
    <property type="match status" value="1"/>
</dbReference>
<feature type="compositionally biased region" description="Polar residues" evidence="10">
    <location>
        <begin position="361"/>
        <end position="370"/>
    </location>
</feature>
<dbReference type="InterPro" id="IPR051969">
    <property type="entry name" value="Zinc-finger_DNA-bd_regulators"/>
</dbReference>
<dbReference type="Proteomes" id="UP000678393">
    <property type="component" value="Unassembled WGS sequence"/>
</dbReference>
<keyword evidence="13" id="KW-1185">Reference proteome</keyword>
<evidence type="ECO:0000313" key="13">
    <source>
        <dbReference type="Proteomes" id="UP000678393"/>
    </source>
</evidence>
<dbReference type="PROSITE" id="PS00028">
    <property type="entry name" value="ZINC_FINGER_C2H2_1"/>
    <property type="match status" value="1"/>
</dbReference>
<evidence type="ECO:0000256" key="1">
    <source>
        <dbReference type="ARBA" id="ARBA00004123"/>
    </source>
</evidence>
<dbReference type="OrthoDB" id="10042249at2759"/>
<dbReference type="AlphaFoldDB" id="A0A8S3Z464"/>
<evidence type="ECO:0000256" key="8">
    <source>
        <dbReference type="ARBA" id="ARBA00023242"/>
    </source>
</evidence>
<keyword evidence="5" id="KW-0862">Zinc</keyword>
<protein>
    <recommendedName>
        <fullName evidence="11">C2H2-type domain-containing protein</fullName>
    </recommendedName>
</protein>
<gene>
    <name evidence="12" type="ORF">CUNI_LOCUS9845</name>
</gene>
<keyword evidence="8" id="KW-0539">Nucleus</keyword>
<dbReference type="EMBL" id="CAJHNH020001747">
    <property type="protein sequence ID" value="CAG5124287.1"/>
    <property type="molecule type" value="Genomic_DNA"/>
</dbReference>
<keyword evidence="7" id="KW-0804">Transcription</keyword>
<dbReference type="PANTHER" id="PTHR45944:SF2">
    <property type="entry name" value="SCHNURRI, ISOFORM F"/>
    <property type="match status" value="1"/>
</dbReference>
<dbReference type="GO" id="GO:0000981">
    <property type="term" value="F:DNA-binding transcription factor activity, RNA polymerase II-specific"/>
    <property type="evidence" value="ECO:0007669"/>
    <property type="project" value="TreeGrafter"/>
</dbReference>
<feature type="region of interest" description="Disordered" evidence="10">
    <location>
        <begin position="646"/>
        <end position="670"/>
    </location>
</feature>
<dbReference type="GO" id="GO:0005634">
    <property type="term" value="C:nucleus"/>
    <property type="evidence" value="ECO:0007669"/>
    <property type="project" value="UniProtKB-SubCell"/>
</dbReference>
<evidence type="ECO:0000256" key="3">
    <source>
        <dbReference type="ARBA" id="ARBA00022737"/>
    </source>
</evidence>
<feature type="domain" description="C2H2-type" evidence="11">
    <location>
        <begin position="885"/>
        <end position="912"/>
    </location>
</feature>
<feature type="compositionally biased region" description="Polar residues" evidence="10">
    <location>
        <begin position="606"/>
        <end position="623"/>
    </location>
</feature>
<feature type="compositionally biased region" description="Low complexity" evidence="10">
    <location>
        <begin position="559"/>
        <end position="575"/>
    </location>
</feature>
<dbReference type="GO" id="GO:0008270">
    <property type="term" value="F:zinc ion binding"/>
    <property type="evidence" value="ECO:0007669"/>
    <property type="project" value="UniProtKB-KW"/>
</dbReference>
<keyword evidence="2" id="KW-0479">Metal-binding</keyword>
<dbReference type="FunFam" id="3.30.160.60:FF:000083">
    <property type="entry name" value="Immunodeficiency virus type I enhancer binding protein 1"/>
    <property type="match status" value="1"/>
</dbReference>
<evidence type="ECO:0000256" key="6">
    <source>
        <dbReference type="ARBA" id="ARBA00023015"/>
    </source>
</evidence>
<evidence type="ECO:0000259" key="11">
    <source>
        <dbReference type="PROSITE" id="PS50157"/>
    </source>
</evidence>
<feature type="compositionally biased region" description="Low complexity" evidence="10">
    <location>
        <begin position="157"/>
        <end position="175"/>
    </location>
</feature>
<dbReference type="InterPro" id="IPR013087">
    <property type="entry name" value="Znf_C2H2_type"/>
</dbReference>